<evidence type="ECO:0000313" key="1">
    <source>
        <dbReference type="EMBL" id="QBI55353.1"/>
    </source>
</evidence>
<dbReference type="OrthoDB" id="487569at2"/>
<dbReference type="AlphaFoldDB" id="A0A4P6Q458"/>
<evidence type="ECO:0008006" key="3">
    <source>
        <dbReference type="Google" id="ProtNLM"/>
    </source>
</evidence>
<name>A0A4P6Q458_9ACTN</name>
<organism evidence="1 2">
    <name type="scientific">Streptomonospora litoralis</name>
    <dbReference type="NCBI Taxonomy" id="2498135"/>
    <lineage>
        <taxon>Bacteria</taxon>
        <taxon>Bacillati</taxon>
        <taxon>Actinomycetota</taxon>
        <taxon>Actinomycetes</taxon>
        <taxon>Streptosporangiales</taxon>
        <taxon>Nocardiopsidaceae</taxon>
        <taxon>Streptomonospora</taxon>
    </lineage>
</organism>
<accession>A0A4P6Q458</accession>
<evidence type="ECO:0000313" key="2">
    <source>
        <dbReference type="Proteomes" id="UP000292235"/>
    </source>
</evidence>
<dbReference type="Proteomes" id="UP000292235">
    <property type="component" value="Chromosome"/>
</dbReference>
<protein>
    <recommendedName>
        <fullName evidence="3">Cytotoxic translational repressor of toxin-antitoxin stability system</fullName>
    </recommendedName>
</protein>
<dbReference type="EMBL" id="CP036455">
    <property type="protein sequence ID" value="QBI55353.1"/>
    <property type="molecule type" value="Genomic_DNA"/>
</dbReference>
<reference evidence="1 2" key="1">
    <citation type="submission" date="2019-02" db="EMBL/GenBank/DDBJ databases">
        <authorList>
            <person name="Khodamoradi S."/>
            <person name="Hahnke R.L."/>
            <person name="Kaempfer P."/>
            <person name="Schumann P."/>
            <person name="Rohde M."/>
            <person name="Steinert M."/>
            <person name="Luzhetskyy A."/>
            <person name="Wink J."/>
            <person name="Ruckert C."/>
        </authorList>
    </citation>
    <scope>NUCLEOTIDE SEQUENCE [LARGE SCALE GENOMIC DNA]</scope>
    <source>
        <strain evidence="1 2">M2</strain>
    </source>
</reference>
<dbReference type="KEGG" id="strr:EKD16_17945"/>
<proteinExistence type="predicted"/>
<sequence>MGSRDRDRVPPPSVHKEWDLRFGKNDAKKGWEELCRCAPGNTRRAFEDIRSEPCPEPQRQRQHRLRGRLSTYRINGEPHPLWCYEVTGGGRVFYCVVEAKRLVWLIHAGPGHPKVTD</sequence>
<gene>
    <name evidence="1" type="ORF">EKD16_17945</name>
</gene>
<keyword evidence="2" id="KW-1185">Reference proteome</keyword>